<organism evidence="1 2">
    <name type="scientific">Rhizophagus irregularis</name>
    <dbReference type="NCBI Taxonomy" id="588596"/>
    <lineage>
        <taxon>Eukaryota</taxon>
        <taxon>Fungi</taxon>
        <taxon>Fungi incertae sedis</taxon>
        <taxon>Mucoromycota</taxon>
        <taxon>Glomeromycotina</taxon>
        <taxon>Glomeromycetes</taxon>
        <taxon>Glomerales</taxon>
        <taxon>Glomeraceae</taxon>
        <taxon>Rhizophagus</taxon>
    </lineage>
</organism>
<evidence type="ECO:0000313" key="1">
    <source>
        <dbReference type="EMBL" id="PKC05136.1"/>
    </source>
</evidence>
<proteinExistence type="predicted"/>
<reference evidence="1 2" key="2">
    <citation type="submission" date="2017-09" db="EMBL/GenBank/DDBJ databases">
        <title>Extensive intraspecific genome diversity in a model arbuscular mycorrhizal fungus.</title>
        <authorList>
            <person name="Chen E.C."/>
            <person name="Morin E."/>
            <person name="Beaudet D."/>
            <person name="Noel J."/>
            <person name="Ndikumana S."/>
            <person name="Charron P."/>
            <person name="St-Onge C."/>
            <person name="Giorgi J."/>
            <person name="Grigoriev I.V."/>
            <person name="Roux C."/>
            <person name="Martin F.M."/>
            <person name="Corradi N."/>
        </authorList>
    </citation>
    <scope>NUCLEOTIDE SEQUENCE [LARGE SCALE GENOMIC DNA]</scope>
    <source>
        <strain evidence="1 2">A5</strain>
    </source>
</reference>
<dbReference type="EMBL" id="LLXJ01000914">
    <property type="protein sequence ID" value="PKC05136.1"/>
    <property type="molecule type" value="Genomic_DNA"/>
</dbReference>
<protein>
    <submittedName>
        <fullName evidence="1">Uncharacterized protein</fullName>
    </submittedName>
</protein>
<name>A0A2N0PE86_9GLOM</name>
<accession>A0A2N0PE86</accession>
<reference evidence="1 2" key="1">
    <citation type="submission" date="2016-04" db="EMBL/GenBank/DDBJ databases">
        <title>Genome analyses suggest a sexual origin of heterokaryosis in a supposedly ancient asexual fungus.</title>
        <authorList>
            <person name="Ropars J."/>
            <person name="Sedzielewska K."/>
            <person name="Noel J."/>
            <person name="Charron P."/>
            <person name="Farinelli L."/>
            <person name="Marton T."/>
            <person name="Kruger M."/>
            <person name="Pelin A."/>
            <person name="Brachmann A."/>
            <person name="Corradi N."/>
        </authorList>
    </citation>
    <scope>NUCLEOTIDE SEQUENCE [LARGE SCALE GENOMIC DNA]</scope>
    <source>
        <strain evidence="1 2">A5</strain>
    </source>
</reference>
<dbReference type="Proteomes" id="UP000232722">
    <property type="component" value="Unassembled WGS sequence"/>
</dbReference>
<evidence type="ECO:0000313" key="2">
    <source>
        <dbReference type="Proteomes" id="UP000232722"/>
    </source>
</evidence>
<sequence length="74" mass="8553">MDDSFTKHLQYNELLGLNSEIKTLLSYLSDNFDCYCTNKTKFYAKAAIKIGNNRISAQIRSKLQALIARFEKEN</sequence>
<dbReference type="AlphaFoldDB" id="A0A2N0PE86"/>
<gene>
    <name evidence="1" type="ORF">RhiirA5_421307</name>
</gene>
<comment type="caution">
    <text evidence="1">The sequence shown here is derived from an EMBL/GenBank/DDBJ whole genome shotgun (WGS) entry which is preliminary data.</text>
</comment>